<reference evidence="3" key="1">
    <citation type="submission" date="2019-08" db="EMBL/GenBank/DDBJ databases">
        <authorList>
            <person name="Kucharzyk K."/>
            <person name="Murdoch R.W."/>
            <person name="Higgins S."/>
            <person name="Loffler F."/>
        </authorList>
    </citation>
    <scope>NUCLEOTIDE SEQUENCE</scope>
</reference>
<name>A0A645J054_9ZZZZ</name>
<dbReference type="AlphaFoldDB" id="A0A645J054"/>
<evidence type="ECO:0000256" key="1">
    <source>
        <dbReference type="SAM" id="Phobius"/>
    </source>
</evidence>
<feature type="transmembrane region" description="Helical" evidence="1">
    <location>
        <begin position="6"/>
        <end position="27"/>
    </location>
</feature>
<accession>A0A645J054</accession>
<dbReference type="Gene3D" id="3.40.30.10">
    <property type="entry name" value="Glutaredoxin"/>
    <property type="match status" value="1"/>
</dbReference>
<organism evidence="3">
    <name type="scientific">bioreactor metagenome</name>
    <dbReference type="NCBI Taxonomy" id="1076179"/>
    <lineage>
        <taxon>unclassified sequences</taxon>
        <taxon>metagenomes</taxon>
        <taxon>ecological metagenomes</taxon>
    </lineage>
</organism>
<sequence>MELKTWHFVTALILFTGLAYLLGNWQLKKRPPDKTTRYLTELNDEISITDSLSSGLCFVLFYTENSVVCDKMADNLNRVAKNKQHETGFFRLNLDKYPGNSEKYMVSGVPTVLILKDNNEIRRIMGIVPEQNLELIYSRATREGQTALR</sequence>
<evidence type="ECO:0000313" key="3">
    <source>
        <dbReference type="EMBL" id="MPN52833.1"/>
    </source>
</evidence>
<proteinExistence type="predicted"/>
<evidence type="ECO:0000259" key="2">
    <source>
        <dbReference type="Pfam" id="PF00085"/>
    </source>
</evidence>
<keyword evidence="1" id="KW-0812">Transmembrane</keyword>
<feature type="domain" description="Thioredoxin" evidence="2">
    <location>
        <begin position="53"/>
        <end position="134"/>
    </location>
</feature>
<gene>
    <name evidence="3" type="ORF">SDC9_200496</name>
</gene>
<keyword evidence="1" id="KW-1133">Transmembrane helix</keyword>
<dbReference type="InterPro" id="IPR036249">
    <property type="entry name" value="Thioredoxin-like_sf"/>
</dbReference>
<dbReference type="InterPro" id="IPR013766">
    <property type="entry name" value="Thioredoxin_domain"/>
</dbReference>
<dbReference type="Pfam" id="PF00085">
    <property type="entry name" value="Thioredoxin"/>
    <property type="match status" value="1"/>
</dbReference>
<dbReference type="EMBL" id="VSSQ01119319">
    <property type="protein sequence ID" value="MPN52833.1"/>
    <property type="molecule type" value="Genomic_DNA"/>
</dbReference>
<dbReference type="GO" id="GO:0005737">
    <property type="term" value="C:cytoplasm"/>
    <property type="evidence" value="ECO:0007669"/>
    <property type="project" value="TreeGrafter"/>
</dbReference>
<dbReference type="SUPFAM" id="SSF52833">
    <property type="entry name" value="Thioredoxin-like"/>
    <property type="match status" value="1"/>
</dbReference>
<comment type="caution">
    <text evidence="3">The sequence shown here is derived from an EMBL/GenBank/DDBJ whole genome shotgun (WGS) entry which is preliminary data.</text>
</comment>
<dbReference type="PANTHER" id="PTHR45663">
    <property type="entry name" value="GEO12009P1"/>
    <property type="match status" value="1"/>
</dbReference>
<dbReference type="GO" id="GO:0015035">
    <property type="term" value="F:protein-disulfide reductase activity"/>
    <property type="evidence" value="ECO:0007669"/>
    <property type="project" value="TreeGrafter"/>
</dbReference>
<dbReference type="PANTHER" id="PTHR45663:SF11">
    <property type="entry name" value="GEO12009P1"/>
    <property type="match status" value="1"/>
</dbReference>
<keyword evidence="1" id="KW-0472">Membrane</keyword>
<protein>
    <recommendedName>
        <fullName evidence="2">Thioredoxin domain-containing protein</fullName>
    </recommendedName>
</protein>